<sequence length="181" mass="20382">MTHLDKQEFHAWAYDDLLSNTTRGVLAEYIVARALGIDTKKITRVEWDKHDLEVDGIGVEVKSAAYVQSWHQDQDLSSMISFNIGPAKWWDARTNTYAANTERSADVYVFCLLNGTKRADINPLDVTQWTFHVLATSILNQKALAQKTIRLGPLIALGAQECAWDALGDVIREKALANREH</sequence>
<evidence type="ECO:0000313" key="1">
    <source>
        <dbReference type="EMBL" id="TLH68722.1"/>
    </source>
</evidence>
<keyword evidence="2" id="KW-1185">Reference proteome</keyword>
<gene>
    <name evidence="1" type="ORF">C1S79_12355</name>
</gene>
<name>A0A7I7ZID7_9MYCO</name>
<evidence type="ECO:0000313" key="2">
    <source>
        <dbReference type="Proteomes" id="UP000309984"/>
    </source>
</evidence>
<proteinExistence type="predicted"/>
<dbReference type="EMBL" id="POTM01000030">
    <property type="protein sequence ID" value="TLH68722.1"/>
    <property type="molecule type" value="Genomic_DNA"/>
</dbReference>
<dbReference type="AlphaFoldDB" id="A0A7I7ZID7"/>
<dbReference type="Proteomes" id="UP000309984">
    <property type="component" value="Unassembled WGS sequence"/>
</dbReference>
<comment type="caution">
    <text evidence="1">The sequence shown here is derived from an EMBL/GenBank/DDBJ whole genome shotgun (WGS) entry which is preliminary data.</text>
</comment>
<organism evidence="1 2">
    <name type="scientific">Mycolicibacterium phocaicum</name>
    <dbReference type="NCBI Taxonomy" id="319706"/>
    <lineage>
        <taxon>Bacteria</taxon>
        <taxon>Bacillati</taxon>
        <taxon>Actinomycetota</taxon>
        <taxon>Actinomycetes</taxon>
        <taxon>Mycobacteriales</taxon>
        <taxon>Mycobacteriaceae</taxon>
        <taxon>Mycolicibacterium</taxon>
    </lineage>
</organism>
<dbReference type="RefSeq" id="WP_138249175.1">
    <property type="nucleotide sequence ID" value="NZ_AP022616.1"/>
</dbReference>
<reference evidence="1 2" key="1">
    <citation type="submission" date="2018-01" db="EMBL/GenBank/DDBJ databases">
        <title>Comparative genomics of Mycobacterium mucogenicum and Mycobacterium neoaurum clade members emphasizing tRNA and non-coding RNA.</title>
        <authorList>
            <person name="Behra P.R.K."/>
            <person name="Pettersson B.M.F."/>
            <person name="Das S."/>
            <person name="Dasgupta S."/>
            <person name="Kirsebom L.A."/>
        </authorList>
    </citation>
    <scope>NUCLEOTIDE SEQUENCE [LARGE SCALE GENOMIC DNA]</scope>
    <source>
        <strain evidence="1 2">DSM 45104</strain>
    </source>
</reference>
<protein>
    <submittedName>
        <fullName evidence="1">Uncharacterized protein</fullName>
    </submittedName>
</protein>
<accession>A0A7I7ZID7</accession>